<organism evidence="1">
    <name type="scientific">bioreactor metagenome</name>
    <dbReference type="NCBI Taxonomy" id="1076179"/>
    <lineage>
        <taxon>unclassified sequences</taxon>
        <taxon>metagenomes</taxon>
        <taxon>ecological metagenomes</taxon>
    </lineage>
</organism>
<comment type="caution">
    <text evidence="1">The sequence shown here is derived from an EMBL/GenBank/DDBJ whole genome shotgun (WGS) entry which is preliminary data.</text>
</comment>
<sequence length="132" mass="14451">MDRLAAAGVDPLHPAANVADNLIVHGAALVGDIVHRIRGPTAKDHRHIPLMHVGDAGHIHNDLVHAHAPHHRGGPPVHRNDPLVGQCALVAVRIAHRKGGYLHVLRRGINAAVAQVVAFFNWFHQAHYRFQF</sequence>
<dbReference type="AlphaFoldDB" id="A0A645C8Q4"/>
<proteinExistence type="predicted"/>
<name>A0A645C8Q4_9ZZZZ</name>
<gene>
    <name evidence="1" type="ORF">SDC9_119459</name>
</gene>
<protein>
    <submittedName>
        <fullName evidence="1">Uncharacterized protein</fullName>
    </submittedName>
</protein>
<dbReference type="EMBL" id="VSSQ01024771">
    <property type="protein sequence ID" value="MPM72483.1"/>
    <property type="molecule type" value="Genomic_DNA"/>
</dbReference>
<evidence type="ECO:0000313" key="1">
    <source>
        <dbReference type="EMBL" id="MPM72483.1"/>
    </source>
</evidence>
<reference evidence="1" key="1">
    <citation type="submission" date="2019-08" db="EMBL/GenBank/DDBJ databases">
        <authorList>
            <person name="Kucharzyk K."/>
            <person name="Murdoch R.W."/>
            <person name="Higgins S."/>
            <person name="Loffler F."/>
        </authorList>
    </citation>
    <scope>NUCLEOTIDE SEQUENCE</scope>
</reference>
<accession>A0A645C8Q4</accession>